<dbReference type="Gene3D" id="1.25.40.800">
    <property type="match status" value="1"/>
</dbReference>
<reference evidence="21" key="2">
    <citation type="submission" date="2025-09" db="UniProtKB">
        <authorList>
            <consortium name="Ensembl"/>
        </authorList>
    </citation>
    <scope>IDENTIFICATION</scope>
</reference>
<dbReference type="Gene3D" id="1.25.40.790">
    <property type="match status" value="1"/>
</dbReference>
<dbReference type="CDD" id="cd20710">
    <property type="entry name" value="NOT1_connector"/>
    <property type="match status" value="1"/>
</dbReference>
<evidence type="ECO:0000259" key="14">
    <source>
        <dbReference type="Pfam" id="PF04054"/>
    </source>
</evidence>
<dbReference type="InterPro" id="IPR007196">
    <property type="entry name" value="CCR4-Not_Not1_C"/>
</dbReference>
<dbReference type="GO" id="GO:0060090">
    <property type="term" value="F:molecular adaptor activity"/>
    <property type="evidence" value="ECO:0007669"/>
    <property type="project" value="TreeGrafter"/>
</dbReference>
<dbReference type="GO" id="GO:0031047">
    <property type="term" value="P:regulatory ncRNA-mediated gene silencing"/>
    <property type="evidence" value="ECO:0007669"/>
    <property type="project" value="UniProtKB-KW"/>
</dbReference>
<evidence type="ECO:0000259" key="18">
    <source>
        <dbReference type="Pfam" id="PF16418"/>
    </source>
</evidence>
<evidence type="ECO:0000256" key="7">
    <source>
        <dbReference type="ARBA" id="ARBA00023158"/>
    </source>
</evidence>
<proteinExistence type="inferred from homology"/>
<reference evidence="21" key="1">
    <citation type="submission" date="2025-08" db="UniProtKB">
        <authorList>
            <consortium name="Ensembl"/>
        </authorList>
    </citation>
    <scope>IDENTIFICATION</scope>
</reference>
<keyword evidence="8" id="KW-0804">Transcription</keyword>
<dbReference type="GO" id="GO:0005634">
    <property type="term" value="C:nucleus"/>
    <property type="evidence" value="ECO:0007669"/>
    <property type="project" value="UniProtKB-SubCell"/>
</dbReference>
<dbReference type="Gene3D" id="1.25.40.840">
    <property type="entry name" value="CCR4-NOT transcription complex subunit 1 TTP binding domain"/>
    <property type="match status" value="1"/>
</dbReference>
<comment type="subcellular location">
    <subcellularLocation>
        <location evidence="2">Cytoplasm</location>
    </subcellularLocation>
    <subcellularLocation>
        <location evidence="1">Nucleus</location>
    </subcellularLocation>
</comment>
<feature type="compositionally biased region" description="Low complexity" evidence="13">
    <location>
        <begin position="1330"/>
        <end position="1346"/>
    </location>
</feature>
<dbReference type="Ensembl" id="ENSANIT00000002577.1">
    <property type="protein sequence ID" value="ENSANIP00000002493.1"/>
    <property type="gene ID" value="ENSANIG00000001569.1"/>
</dbReference>
<dbReference type="InterPro" id="IPR032194">
    <property type="entry name" value="CNOT1_HEAT"/>
</dbReference>
<dbReference type="PANTHER" id="PTHR13162:SF8">
    <property type="entry name" value="CCR4-NOT TRANSCRIPTION COMPLEX SUBUNIT 1"/>
    <property type="match status" value="1"/>
</dbReference>
<name>A0A8B9M2I9_9AVES</name>
<dbReference type="FunFam" id="1.25.40.180:FF:000005">
    <property type="entry name" value="Ccr4-not transcription complex subunit 1 isoform"/>
    <property type="match status" value="1"/>
</dbReference>
<feature type="domain" description="CCR4-NOT transcription complex subunit 1" evidence="15">
    <location>
        <begin position="1387"/>
        <end position="1534"/>
    </location>
</feature>
<evidence type="ECO:0000256" key="8">
    <source>
        <dbReference type="ARBA" id="ARBA00023163"/>
    </source>
</evidence>
<feature type="compositionally biased region" description="Basic and acidic residues" evidence="13">
    <location>
        <begin position="1315"/>
        <end position="1327"/>
    </location>
</feature>
<dbReference type="InterPro" id="IPR024557">
    <property type="entry name" value="CNOT1_dom_4"/>
</dbReference>
<dbReference type="GO" id="GO:0030015">
    <property type="term" value="C:CCR4-NOT core complex"/>
    <property type="evidence" value="ECO:0007669"/>
    <property type="project" value="InterPro"/>
</dbReference>
<feature type="domain" description="CCR4-NOT transcription complex subunit 1-like NOT1 connector" evidence="20">
    <location>
        <begin position="1610"/>
        <end position="1753"/>
    </location>
</feature>
<evidence type="ECO:0000313" key="21">
    <source>
        <dbReference type="Ensembl" id="ENSANIP00000002493.1"/>
    </source>
</evidence>
<evidence type="ECO:0000259" key="15">
    <source>
        <dbReference type="Pfam" id="PF12842"/>
    </source>
</evidence>
<dbReference type="Pfam" id="PF16417">
    <property type="entry name" value="CNOT1_TTP_bind"/>
    <property type="match status" value="1"/>
</dbReference>
<evidence type="ECO:0000259" key="20">
    <source>
        <dbReference type="Pfam" id="PF23590"/>
    </source>
</evidence>
<keyword evidence="3" id="KW-0963">Cytoplasm</keyword>
<dbReference type="GO" id="GO:0000932">
    <property type="term" value="C:P-body"/>
    <property type="evidence" value="ECO:0007669"/>
    <property type="project" value="TreeGrafter"/>
</dbReference>
<comment type="similarity">
    <text evidence="10">Belongs to the CNOT1 family.</text>
</comment>
<feature type="domain" description="CCR4-NOT transcription complex subunit 1 TTP binding" evidence="17">
    <location>
        <begin position="815"/>
        <end position="1002"/>
    </location>
</feature>
<dbReference type="InterPro" id="IPR032193">
    <property type="entry name" value="CNOT1_TTP_bind"/>
</dbReference>
<dbReference type="Pfam" id="PF22940">
    <property type="entry name" value="CNOT1_1st"/>
    <property type="match status" value="1"/>
</dbReference>
<dbReference type="Gene3D" id="1.25.40.180">
    <property type="match status" value="1"/>
</dbReference>
<dbReference type="InterPro" id="IPR038535">
    <property type="entry name" value="CNOT1_TTP_bind_sf"/>
</dbReference>
<evidence type="ECO:0000256" key="10">
    <source>
        <dbReference type="ARBA" id="ARBA00025717"/>
    </source>
</evidence>
<accession>A0A8B9M2I9</accession>
<evidence type="ECO:0000256" key="2">
    <source>
        <dbReference type="ARBA" id="ARBA00004496"/>
    </source>
</evidence>
<evidence type="ECO:0000256" key="13">
    <source>
        <dbReference type="SAM" id="MobiDB-lite"/>
    </source>
</evidence>
<dbReference type="InterPro" id="IPR040398">
    <property type="entry name" value="Not1"/>
</dbReference>
<keyword evidence="9" id="KW-0539">Nucleus</keyword>
<dbReference type="Pfam" id="PF04054">
    <property type="entry name" value="Not1"/>
    <property type="match status" value="1"/>
</dbReference>
<feature type="domain" description="CCR4-NOT transcription complex subunit 1 N-terminal" evidence="19">
    <location>
        <begin position="30"/>
        <end position="227"/>
    </location>
</feature>
<dbReference type="PANTHER" id="PTHR13162">
    <property type="entry name" value="CCR4-NOT TRANSCRIPTION COMPLEX"/>
    <property type="match status" value="1"/>
</dbReference>
<keyword evidence="22" id="KW-1185">Reference proteome</keyword>
<evidence type="ECO:0000256" key="12">
    <source>
        <dbReference type="ARBA" id="ARBA00071432"/>
    </source>
</evidence>
<keyword evidence="5" id="KW-0810">Translation regulation</keyword>
<organism evidence="21 22">
    <name type="scientific">Accipiter nisus</name>
    <name type="common">Eurasian sparrowhawk</name>
    <dbReference type="NCBI Taxonomy" id="211598"/>
    <lineage>
        <taxon>Eukaryota</taxon>
        <taxon>Metazoa</taxon>
        <taxon>Chordata</taxon>
        <taxon>Craniata</taxon>
        <taxon>Vertebrata</taxon>
        <taxon>Euteleostomi</taxon>
        <taxon>Archelosauria</taxon>
        <taxon>Archosauria</taxon>
        <taxon>Dinosauria</taxon>
        <taxon>Saurischia</taxon>
        <taxon>Theropoda</taxon>
        <taxon>Coelurosauria</taxon>
        <taxon>Aves</taxon>
        <taxon>Neognathae</taxon>
        <taxon>Neoaves</taxon>
        <taxon>Telluraves</taxon>
        <taxon>Accipitrimorphae</taxon>
        <taxon>Accipitriformes</taxon>
        <taxon>Accipitridae</taxon>
        <taxon>Accipitrinae</taxon>
        <taxon>Accipiter</taxon>
    </lineage>
</organism>
<dbReference type="GO" id="GO:0017148">
    <property type="term" value="P:negative regulation of translation"/>
    <property type="evidence" value="ECO:0007669"/>
    <property type="project" value="InterPro"/>
</dbReference>
<feature type="region of interest" description="Disordered" evidence="13">
    <location>
        <begin position="724"/>
        <end position="759"/>
    </location>
</feature>
<dbReference type="GO" id="GO:0000288">
    <property type="term" value="P:nuclear-transcribed mRNA catabolic process, deadenylation-dependent decay"/>
    <property type="evidence" value="ECO:0007669"/>
    <property type="project" value="TreeGrafter"/>
</dbReference>
<keyword evidence="7" id="KW-0943">RNA-mediated gene silencing</keyword>
<dbReference type="Pfam" id="PF12842">
    <property type="entry name" value="DUF3819"/>
    <property type="match status" value="1"/>
</dbReference>
<dbReference type="FunFam" id="1.25.40.840:FF:000001">
    <property type="entry name" value="Ccr4-not transcription complex subunit 1 isoform"/>
    <property type="match status" value="1"/>
</dbReference>
<evidence type="ECO:0000259" key="17">
    <source>
        <dbReference type="Pfam" id="PF16417"/>
    </source>
</evidence>
<evidence type="ECO:0000256" key="9">
    <source>
        <dbReference type="ARBA" id="ARBA00023242"/>
    </source>
</evidence>
<dbReference type="Proteomes" id="UP000694541">
    <property type="component" value="Unplaced"/>
</dbReference>
<dbReference type="InterPro" id="IPR055104">
    <property type="entry name" value="CNOT1_1st"/>
</dbReference>
<evidence type="ECO:0000256" key="11">
    <source>
        <dbReference type="ARBA" id="ARBA00032531"/>
    </source>
</evidence>
<feature type="domain" description="CCR4-NOT transcription complex subunit 1 HEAT repeat" evidence="18">
    <location>
        <begin position="500"/>
        <end position="656"/>
    </location>
</feature>
<feature type="region of interest" description="Disordered" evidence="13">
    <location>
        <begin position="1315"/>
        <end position="1346"/>
    </location>
</feature>
<dbReference type="FunFam" id="1.25.40.800:FF:000001">
    <property type="entry name" value="CCR4-NOT transcription complex subunit 1"/>
    <property type="match status" value="1"/>
</dbReference>
<evidence type="ECO:0000256" key="3">
    <source>
        <dbReference type="ARBA" id="ARBA00022490"/>
    </source>
</evidence>
<keyword evidence="4" id="KW-0678">Repressor</keyword>
<evidence type="ECO:0000256" key="4">
    <source>
        <dbReference type="ARBA" id="ARBA00022491"/>
    </source>
</evidence>
<feature type="domain" description="CCR4-Not complex component Not1 C-terminal" evidence="14">
    <location>
        <begin position="1864"/>
        <end position="2223"/>
    </location>
</feature>
<dbReference type="Pfam" id="PF16418">
    <property type="entry name" value="CNOT1_HEAT"/>
    <property type="match status" value="1"/>
</dbReference>
<evidence type="ECO:0000259" key="16">
    <source>
        <dbReference type="Pfam" id="PF16415"/>
    </source>
</evidence>
<evidence type="ECO:0000256" key="1">
    <source>
        <dbReference type="ARBA" id="ARBA00004123"/>
    </source>
</evidence>
<sequence length="2242" mass="252001">MNLDSLSLALSQISYLVDNLTKKNYRASQQEIQHIVNRHGPEADRHLLRCLFSHVDFSGDGKSSGKDFHQTQFLIQECASLITKPNFISTLSYAIDNPLHYQKSLKPSPHLFAQLSKVIKLSKVQEVIFGLALLNSFSSDLRGFAAQFIKQKLPDLLRSYIDADVSGNQEGGFQDIAIEVLHLLLSHLLFGQKGAFGVGQEQIDAFLKTLRRDFPQERCPVVLAPLLYPEKRDILMDRILPDSGGIAKTMMESSLADFMQEVGYGFCTSVEECRNIIMQFGVREVTAAQVARVLGMMARTHSGLTDGIPLQSISAPGSGIWSDGKDKSDGAQAHTWNVEVLIDVLKELNPSLDFKVVTYELDHPGFQIRDSKGLHIVVFGIQRGLGMEVFPVNAIYRPWKHAEGQLSFIQHSLINPEIFCFADYPCHTVATDILKAPPEDDNREIATWKSLDLIESLLRLAEVGQYEQVKQLFSFPIKHCPDMLVLALLQINTSWHTLRHELISTLMPIFLGNHPNSAIILHYAWHGQGQSPSIRQLIMHAMAEWYMRGEQYDQAKLSRILDVAQDLKALSMLLNGTPFAFVIDLAALASRREYLKLDKWLTDKIREHGEPFIQACMTFLKRRCPSILGGLAPEKDQPKSAQLPPETLATMLACLQACAGSVSQELSETILTMVANCSNVMNKARQPPPGVMPKGRPPSASSLDAISPVQIDSLAGMASLSLGGSAAPHTQSMQGFPPNLGSAFSTPQSPAKAFPPLSTQNQTTGFSGIGGLSSQLPVGGLTTGSLTGIGTGALGLPAVNNDPFVQRKLSTSGLNQPTFQQSKMKPSDLSQVWPEANQHFSKEIDDEANSYFQRIYNHPPHPTMSVDEVLEMLQRFKDSNIKREREVFNCMLRNLFEEYRFFPQYPDKELHITACLFGGIIEKGLVTYMALGLALRYVLEALRKPFASKMYYFGIAALDRFKNRLKDYPQYCQHLASISHFIQFPHHLQEYIEYGQQSRDPPVKMQGSITTPGSIALAQAQAQAQVPAKAPLAGQVSTIVTTSTTTTVAKTITITRPTGVSFKKDVPPSINTTNIDTLLVATDQTERIVEPPENVQEKIAFIFNNLSQSNMTQKVEELKETVKEEFMPWVSQYLVMKRVSIEPNFHSLYSNFLDTLKNPEFNKMVLNETYRNIKVLLTSDKAAANFSDRSLLKNLGHWLGMITLAKNKPILHTDLDVKSLLLEAYIKGQQELLYVVPFVAKVLESSVRSVVFRPPNPWTMAIMNVLAELHQEHDLKLNLKFEIEVLCKNLALDINELKPGSLLKDKDRLKNLDEQLSAPKKDVKQPEELPPITTTTASTTPATSTTCTATVPPQPQYSYHDINVYSLGGLAPHITLNPTIPLFQAHPQLKQCVRQAIERAVQELVHPVVDRSIKIAMTTCEQIVRKDFALDSEESRMRVAAHHMMRNLTAGMAMITCREPLLMSIATNLKNSFATALRAASPQQRDMMEQAAAQLAQDNCELACCFIQKTAVEKAGPEMDKRLATEFELRKHARQEGRRYCDPVVLTYQAERMPEQIRLKVGGVDPKQLAVYEEFARNVPGFLPTNDLTQPTGFLAQPMKQAWATDDVAQIYDKCMTELEQHLQSIPHTLAMNPQAQALRSLLEAVVVARNSRDAIAALGLLQKAVEGLLDATSGADADLLLRYRECHLLVLKALQDGRAYGSPWCNKQITRCLIECRDEYKYNVEAVELLIRNHLVNMQQYDLHLAQMHQQGILKTDDLITRFFRLCTEMCVEISYRAQAEQQHNPAANPTMIRAKCYHNLDAFVRLIALLVKHSGEATNTVTKINLLNKVLGIVVGVLLQDHDVRQSEFQQLPYHRIFIMLLLELNAPEHVLETINFQTLTAFCNTFHILRPTKAPGFVYAWLELISHRIFIARMLAHTPQQKGWPMYAQLLIDLFKYLAPFLRNVELTKPMQILYKGTLRVLLVLLHDFPEFLCDYHYGFCDVIPPNCIQLRNLILSAFPRNMRLPDPFTPNLKVDMLSEINIAPRILTNFTGVMPPQFKKDLDSYLKTRSPVTFLSDLRSNLQVSNEPGNRYNIQLINALVLYVGTQAIAHIHNKGSTPSMSTITHSAHMDIFQNLAVDLDTEGRYLFLNAIANQLRYPNSHTHYFSCTMLYLFAEANTEAIQEQITRVLLERLIVNRPHPWGLLITFIELIKNPAFKFWNHEFVHCAPEIEKLFQSVAQCCMGQKQAQQVMEGTGAS</sequence>
<feature type="domain" description="CCR4-NOT transcription complex subunit 1 CAF1-binding" evidence="16">
    <location>
        <begin position="1088"/>
        <end position="1311"/>
    </location>
</feature>
<protein>
    <recommendedName>
        <fullName evidence="12">CCR4-NOT transcription complex subunit 1</fullName>
    </recommendedName>
    <alternativeName>
        <fullName evidence="11">CCR4-associated factor 1</fullName>
    </alternativeName>
</protein>
<dbReference type="Pfam" id="PF16415">
    <property type="entry name" value="CNOT1_CAF1_bind"/>
    <property type="match status" value="1"/>
</dbReference>
<keyword evidence="6" id="KW-0805">Transcription regulation</keyword>
<dbReference type="InterPro" id="IPR055454">
    <property type="entry name" value="CNOT1-like_NOT1_connector"/>
</dbReference>
<dbReference type="Pfam" id="PF23590">
    <property type="entry name" value="NOT1_connector"/>
    <property type="match status" value="1"/>
</dbReference>
<dbReference type="InterPro" id="IPR032191">
    <property type="entry name" value="CNOT1_CAF1_bind"/>
</dbReference>
<dbReference type="FunFam" id="1.25.40.790:FF:000001">
    <property type="entry name" value="Ccr4-not transcription complex subunit 1 isoform"/>
    <property type="match status" value="1"/>
</dbReference>
<evidence type="ECO:0000256" key="6">
    <source>
        <dbReference type="ARBA" id="ARBA00023015"/>
    </source>
</evidence>
<evidence type="ECO:0000313" key="22">
    <source>
        <dbReference type="Proteomes" id="UP000694541"/>
    </source>
</evidence>
<evidence type="ECO:0000259" key="19">
    <source>
        <dbReference type="Pfam" id="PF22940"/>
    </source>
</evidence>
<evidence type="ECO:0000256" key="5">
    <source>
        <dbReference type="ARBA" id="ARBA00022845"/>
    </source>
</evidence>